<dbReference type="Proteomes" id="UP000260583">
    <property type="component" value="Segment"/>
</dbReference>
<evidence type="ECO:0000313" key="1">
    <source>
        <dbReference type="EMBL" id="AXH50968.1"/>
    </source>
</evidence>
<accession>A0A345L6R6</accession>
<name>A0A345L6R6_9CAUD</name>
<reference evidence="2" key="1">
    <citation type="submission" date="2018-06" db="EMBL/GenBank/DDBJ databases">
        <title>Complete genome of Serratia marcescens Siphophage Scapp.</title>
        <authorList>
            <person name="Koehler B.T."/>
            <person name="Bonasera R."/>
            <person name="Liu M."/>
            <person name="Kongari R."/>
        </authorList>
    </citation>
    <scope>NUCLEOTIDE SEQUENCE [LARGE SCALE GENOMIC DNA]</scope>
</reference>
<sequence length="108" mass="11724">MEQNFIVHMPGAKYPADADAANKLAIAAVEKGIPEALCEGFLVMPVGWNRTSVHAAPEWVRFGEAHNVSTVYAFSLRPADGGGVDVCFRDVRALASFKQRTFFLAIKG</sequence>
<gene>
    <name evidence="1" type="ORF">CPT_Scapp_039</name>
</gene>
<dbReference type="EMBL" id="MH553517">
    <property type="protein sequence ID" value="AXH50968.1"/>
    <property type="molecule type" value="Genomic_DNA"/>
</dbReference>
<evidence type="ECO:0000313" key="2">
    <source>
        <dbReference type="Proteomes" id="UP000260583"/>
    </source>
</evidence>
<keyword evidence="2" id="KW-1185">Reference proteome</keyword>
<organism evidence="1 2">
    <name type="scientific">Serratia phage Scapp</name>
    <dbReference type="NCBI Taxonomy" id="2282409"/>
    <lineage>
        <taxon>Viruses</taxon>
        <taxon>Duplodnaviria</taxon>
        <taxon>Heunggongvirae</taxon>
        <taxon>Uroviricota</taxon>
        <taxon>Caudoviricetes</taxon>
        <taxon>Scappvirus</taxon>
        <taxon>Scappvirus scapp</taxon>
    </lineage>
</organism>
<protein>
    <submittedName>
        <fullName evidence="1">Uncharacterized protein</fullName>
    </submittedName>
</protein>
<proteinExistence type="predicted"/>